<dbReference type="Proteomes" id="UP000654075">
    <property type="component" value="Unassembled WGS sequence"/>
</dbReference>
<evidence type="ECO:0000256" key="2">
    <source>
        <dbReference type="SAM" id="Phobius"/>
    </source>
</evidence>
<dbReference type="EMBL" id="CAJNNV010004417">
    <property type="protein sequence ID" value="CAE8590716.1"/>
    <property type="molecule type" value="Genomic_DNA"/>
</dbReference>
<feature type="transmembrane region" description="Helical" evidence="2">
    <location>
        <begin position="202"/>
        <end position="221"/>
    </location>
</feature>
<feature type="transmembrane region" description="Helical" evidence="2">
    <location>
        <begin position="233"/>
        <end position="254"/>
    </location>
</feature>
<dbReference type="AlphaFoldDB" id="A0A813DZ59"/>
<gene>
    <name evidence="3" type="ORF">PGLA1383_LOCUS9432</name>
</gene>
<protein>
    <submittedName>
        <fullName evidence="3">Uncharacterized protein</fullName>
    </submittedName>
</protein>
<feature type="non-terminal residue" evidence="3">
    <location>
        <position position="324"/>
    </location>
</feature>
<keyword evidence="2" id="KW-1133">Transmembrane helix</keyword>
<feature type="region of interest" description="Disordered" evidence="1">
    <location>
        <begin position="1"/>
        <end position="48"/>
    </location>
</feature>
<name>A0A813DZ59_POLGL</name>
<evidence type="ECO:0000313" key="3">
    <source>
        <dbReference type="EMBL" id="CAE8590716.1"/>
    </source>
</evidence>
<comment type="caution">
    <text evidence="3">The sequence shown here is derived from an EMBL/GenBank/DDBJ whole genome shotgun (WGS) entry which is preliminary data.</text>
</comment>
<evidence type="ECO:0000313" key="4">
    <source>
        <dbReference type="Proteomes" id="UP000654075"/>
    </source>
</evidence>
<keyword evidence="2" id="KW-0812">Transmembrane</keyword>
<keyword evidence="4" id="KW-1185">Reference proteome</keyword>
<organism evidence="3 4">
    <name type="scientific">Polarella glacialis</name>
    <name type="common">Dinoflagellate</name>
    <dbReference type="NCBI Taxonomy" id="89957"/>
    <lineage>
        <taxon>Eukaryota</taxon>
        <taxon>Sar</taxon>
        <taxon>Alveolata</taxon>
        <taxon>Dinophyceae</taxon>
        <taxon>Suessiales</taxon>
        <taxon>Suessiaceae</taxon>
        <taxon>Polarella</taxon>
    </lineage>
</organism>
<keyword evidence="2" id="KW-0472">Membrane</keyword>
<sequence length="324" mass="36042">KKKNNNNHNNRSNFNNNNSDHSNFNNSNFNNNNHSMSNAPPPTDLPRLLGRSLAEAWPFVPEEKPAGANANAPEKLLPVVKEGRRDKKAKVRPDDTAARELPDCAAGQAAEVRVDDADDWDLPACIAGQVVYVVHIARDQQENGEQSLVGGRFLASSQELILHENKQWLRKDLLEYMVSAIDEVCDVCQLDTPDPPDRTLSVGFPLCLCSLVFTCLIGFPITLLVSRDPTQEFLKGLIGVAAVASFLLVLNCLCQRSAYSNHNNAQDPQAVLQSRMADWSKETGLDLTFHRRKVGGPSFFLLLPSRKQRLEKSVRKLFCIIETV</sequence>
<accession>A0A813DZ59</accession>
<evidence type="ECO:0000256" key="1">
    <source>
        <dbReference type="SAM" id="MobiDB-lite"/>
    </source>
</evidence>
<reference evidence="3" key="1">
    <citation type="submission" date="2021-02" db="EMBL/GenBank/DDBJ databases">
        <authorList>
            <person name="Dougan E. K."/>
            <person name="Rhodes N."/>
            <person name="Thang M."/>
            <person name="Chan C."/>
        </authorList>
    </citation>
    <scope>NUCLEOTIDE SEQUENCE</scope>
</reference>
<feature type="compositionally biased region" description="Low complexity" evidence="1">
    <location>
        <begin position="1"/>
        <end position="38"/>
    </location>
</feature>
<proteinExistence type="predicted"/>